<dbReference type="PROSITE" id="PS00211">
    <property type="entry name" value="ABC_TRANSPORTER_1"/>
    <property type="match status" value="2"/>
</dbReference>
<evidence type="ECO:0000256" key="9">
    <source>
        <dbReference type="ARBA" id="ARBA00023136"/>
    </source>
</evidence>
<keyword evidence="7" id="KW-0067">ATP-binding</keyword>
<dbReference type="EMBL" id="LGCK01000014">
    <property type="protein sequence ID" value="KPL70537.1"/>
    <property type="molecule type" value="Genomic_DNA"/>
</dbReference>
<comment type="subcellular location">
    <subcellularLocation>
        <location evidence="1">Cell membrane</location>
        <topology evidence="1">Peripheral membrane protein</topology>
    </subcellularLocation>
</comment>
<keyword evidence="3" id="KW-0813">Transport</keyword>
<sequence>MTVDREPYITVDKLTFQYHSRTEPAISDISFKVYPGEVLLIAGSSGCGKTTLMRCINGLIPHTYRGDMSGEIRLLDKPVSEMAMSDLSQTVGTLLQDPERQIVGSYVRNEVAFGLENLGFSREEIIRRVDETLEYLGILHLRDRETFSISGGEKQKVALAGVLVMQPKVLLLDEPLASLDPSSAHEALKLFRDLADKGIAVVIVEHRVEDVLSINPDRVLYLDAGKQEYYGDSSGLMKVVDYHRIKLPARIIMERAKTEQVIEFKPLLSPQAGEALVKFDHVSFRYREDLPDVLHDVSFQVGKGDVIAILGHNGAGKTTLVKHALGLLKPTDGRVLLEGKDTRKVTVAQAAHTIGYVFQSPTQMLFAPSVKEELAFGPKNLRYTPDTIQKNVDWAIHTVHMEAELETPPLALSFGQQKRVSIASILSMRSRILMMDEPTAGQDYWNYNQFMDAILQMPGFDSVLFITHDVDLAVVYANRILLVFGGQIVADGSPAEVLKDKEQLRRCRVLPTTLLQVNEQYYEQTGRFLRAEELAKRI</sequence>
<dbReference type="Gene3D" id="3.40.50.300">
    <property type="entry name" value="P-loop containing nucleotide triphosphate hydrolases"/>
    <property type="match status" value="2"/>
</dbReference>
<evidence type="ECO:0000256" key="7">
    <source>
        <dbReference type="ARBA" id="ARBA00022840"/>
    </source>
</evidence>
<evidence type="ECO:0000256" key="10">
    <source>
        <dbReference type="ARBA" id="ARBA00025157"/>
    </source>
</evidence>
<organism evidence="12 13">
    <name type="scientific">Leptolinea tardivitalis</name>
    <dbReference type="NCBI Taxonomy" id="229920"/>
    <lineage>
        <taxon>Bacteria</taxon>
        <taxon>Bacillati</taxon>
        <taxon>Chloroflexota</taxon>
        <taxon>Anaerolineae</taxon>
        <taxon>Anaerolineales</taxon>
        <taxon>Anaerolineaceae</taxon>
        <taxon>Leptolinea</taxon>
    </lineage>
</organism>
<comment type="function">
    <text evidence="10">Probably part of an ABC transporter complex. Responsible for energy coupling to the transport system.</text>
</comment>
<dbReference type="InterPro" id="IPR003439">
    <property type="entry name" value="ABC_transporter-like_ATP-bd"/>
</dbReference>
<evidence type="ECO:0000256" key="3">
    <source>
        <dbReference type="ARBA" id="ARBA00022448"/>
    </source>
</evidence>
<keyword evidence="9" id="KW-0472">Membrane</keyword>
<dbReference type="InterPro" id="IPR017871">
    <property type="entry name" value="ABC_transporter-like_CS"/>
</dbReference>
<dbReference type="SUPFAM" id="SSF52540">
    <property type="entry name" value="P-loop containing nucleoside triphosphate hydrolases"/>
    <property type="match status" value="2"/>
</dbReference>
<keyword evidence="13" id="KW-1185">Reference proteome</keyword>
<dbReference type="PROSITE" id="PS50893">
    <property type="entry name" value="ABC_TRANSPORTER_2"/>
    <property type="match status" value="2"/>
</dbReference>
<dbReference type="InterPro" id="IPR050095">
    <property type="entry name" value="ECF_ABC_transporter_ATP-bd"/>
</dbReference>
<evidence type="ECO:0000256" key="6">
    <source>
        <dbReference type="ARBA" id="ARBA00022741"/>
    </source>
</evidence>
<keyword evidence="4" id="KW-1003">Cell membrane</keyword>
<proteinExistence type="inferred from homology"/>
<dbReference type="GO" id="GO:0042626">
    <property type="term" value="F:ATPase-coupled transmembrane transporter activity"/>
    <property type="evidence" value="ECO:0007669"/>
    <property type="project" value="TreeGrafter"/>
</dbReference>
<evidence type="ECO:0000313" key="13">
    <source>
        <dbReference type="Proteomes" id="UP000050430"/>
    </source>
</evidence>
<dbReference type="CDD" id="cd03225">
    <property type="entry name" value="ABC_cobalt_CbiO_domain1"/>
    <property type="match status" value="2"/>
</dbReference>
<comment type="caution">
    <text evidence="12">The sequence shown here is derived from an EMBL/GenBank/DDBJ whole genome shotgun (WGS) entry which is preliminary data.</text>
</comment>
<evidence type="ECO:0000256" key="8">
    <source>
        <dbReference type="ARBA" id="ARBA00022967"/>
    </source>
</evidence>
<name>A0A0P6X8H6_9CHLR</name>
<dbReference type="GO" id="GO:0005524">
    <property type="term" value="F:ATP binding"/>
    <property type="evidence" value="ECO:0007669"/>
    <property type="project" value="UniProtKB-KW"/>
</dbReference>
<dbReference type="Pfam" id="PF00005">
    <property type="entry name" value="ABC_tran"/>
    <property type="match status" value="2"/>
</dbReference>
<evidence type="ECO:0000256" key="4">
    <source>
        <dbReference type="ARBA" id="ARBA00022475"/>
    </source>
</evidence>
<dbReference type="FunFam" id="3.40.50.300:FF:000224">
    <property type="entry name" value="Energy-coupling factor transporter ATP-binding protein EcfA"/>
    <property type="match status" value="1"/>
</dbReference>
<dbReference type="SMART" id="SM00382">
    <property type="entry name" value="AAA"/>
    <property type="match status" value="2"/>
</dbReference>
<dbReference type="InterPro" id="IPR015856">
    <property type="entry name" value="ABC_transpr_CbiO/EcfA_su"/>
</dbReference>
<gene>
    <name evidence="12" type="ORF">ADM99_15555</name>
</gene>
<dbReference type="PANTHER" id="PTHR43553:SF23">
    <property type="entry name" value="ABC TRANSPORTER ATP-BINDING COMPONENT"/>
    <property type="match status" value="1"/>
</dbReference>
<feature type="domain" description="ABC transporter" evidence="11">
    <location>
        <begin position="277"/>
        <end position="510"/>
    </location>
</feature>
<evidence type="ECO:0000256" key="5">
    <source>
        <dbReference type="ARBA" id="ARBA00022737"/>
    </source>
</evidence>
<dbReference type="STRING" id="229920.ADM99_15555"/>
<evidence type="ECO:0000256" key="2">
    <source>
        <dbReference type="ARBA" id="ARBA00005417"/>
    </source>
</evidence>
<comment type="similarity">
    <text evidence="2">Belongs to the ABC transporter superfamily.</text>
</comment>
<evidence type="ECO:0000256" key="1">
    <source>
        <dbReference type="ARBA" id="ARBA00004202"/>
    </source>
</evidence>
<keyword evidence="5" id="KW-0677">Repeat</keyword>
<reference evidence="12 13" key="1">
    <citation type="submission" date="2015-07" db="EMBL/GenBank/DDBJ databases">
        <title>Genome sequence of Leptolinea tardivitalis DSM 16556.</title>
        <authorList>
            <person name="Hemp J."/>
            <person name="Ward L.M."/>
            <person name="Pace L.A."/>
            <person name="Fischer W.W."/>
        </authorList>
    </citation>
    <scope>NUCLEOTIDE SEQUENCE [LARGE SCALE GENOMIC DNA]</scope>
    <source>
        <strain evidence="12 13">YMTK-2</strain>
    </source>
</reference>
<dbReference type="InterPro" id="IPR027417">
    <property type="entry name" value="P-loop_NTPase"/>
</dbReference>
<dbReference type="InterPro" id="IPR003593">
    <property type="entry name" value="AAA+_ATPase"/>
</dbReference>
<dbReference type="GO" id="GO:0043190">
    <property type="term" value="C:ATP-binding cassette (ABC) transporter complex"/>
    <property type="evidence" value="ECO:0007669"/>
    <property type="project" value="TreeGrafter"/>
</dbReference>
<keyword evidence="6" id="KW-0547">Nucleotide-binding</keyword>
<protein>
    <recommendedName>
        <fullName evidence="11">ABC transporter domain-containing protein</fullName>
    </recommendedName>
</protein>
<accession>A0A0P6X8H6</accession>
<evidence type="ECO:0000313" key="12">
    <source>
        <dbReference type="EMBL" id="KPL70537.1"/>
    </source>
</evidence>
<keyword evidence="8" id="KW-1278">Translocase</keyword>
<dbReference type="NCBIfam" id="NF010167">
    <property type="entry name" value="PRK13648.1"/>
    <property type="match status" value="2"/>
</dbReference>
<feature type="domain" description="ABC transporter" evidence="11">
    <location>
        <begin position="9"/>
        <end position="249"/>
    </location>
</feature>
<dbReference type="AlphaFoldDB" id="A0A0P6X8H6"/>
<dbReference type="Proteomes" id="UP000050430">
    <property type="component" value="Unassembled WGS sequence"/>
</dbReference>
<evidence type="ECO:0000259" key="11">
    <source>
        <dbReference type="PROSITE" id="PS50893"/>
    </source>
</evidence>
<dbReference type="GO" id="GO:0016887">
    <property type="term" value="F:ATP hydrolysis activity"/>
    <property type="evidence" value="ECO:0007669"/>
    <property type="project" value="InterPro"/>
</dbReference>
<dbReference type="PANTHER" id="PTHR43553">
    <property type="entry name" value="HEAVY METAL TRANSPORTER"/>
    <property type="match status" value="1"/>
</dbReference>